<dbReference type="InterPro" id="IPR036770">
    <property type="entry name" value="Ankyrin_rpt-contain_sf"/>
</dbReference>
<reference evidence="4 5" key="1">
    <citation type="submission" date="2019-02" db="EMBL/GenBank/DDBJ databases">
        <title>Deep-cultivation of Planctomycetes and their phenomic and genomic characterization uncovers novel biology.</title>
        <authorList>
            <person name="Wiegand S."/>
            <person name="Jogler M."/>
            <person name="Boedeker C."/>
            <person name="Pinto D."/>
            <person name="Vollmers J."/>
            <person name="Rivas-Marin E."/>
            <person name="Kohn T."/>
            <person name="Peeters S.H."/>
            <person name="Heuer A."/>
            <person name="Rast P."/>
            <person name="Oberbeckmann S."/>
            <person name="Bunk B."/>
            <person name="Jeske O."/>
            <person name="Meyerdierks A."/>
            <person name="Storesund J.E."/>
            <person name="Kallscheuer N."/>
            <person name="Luecker S."/>
            <person name="Lage O.M."/>
            <person name="Pohl T."/>
            <person name="Merkel B.J."/>
            <person name="Hornburger P."/>
            <person name="Mueller R.-W."/>
            <person name="Bruemmer F."/>
            <person name="Labrenz M."/>
            <person name="Spormann A.M."/>
            <person name="Op Den Camp H."/>
            <person name="Overmann J."/>
            <person name="Amann R."/>
            <person name="Jetten M.S.M."/>
            <person name="Mascher T."/>
            <person name="Medema M.H."/>
            <person name="Devos D.P."/>
            <person name="Kaster A.-K."/>
            <person name="Ovreas L."/>
            <person name="Rohde M."/>
            <person name="Galperin M.Y."/>
            <person name="Jogler C."/>
        </authorList>
    </citation>
    <scope>NUCLEOTIDE SEQUENCE [LARGE SCALE GENOMIC DNA]</scope>
    <source>
        <strain evidence="4 5">Pla123a</strain>
    </source>
</reference>
<dbReference type="PANTHER" id="PTHR24134">
    <property type="entry name" value="ANKYRIN REPEAT-CONTAINING PROTEIN DDB_G0279043"/>
    <property type="match status" value="1"/>
</dbReference>
<proteinExistence type="predicted"/>
<dbReference type="PANTHER" id="PTHR24134:SF9">
    <property type="entry name" value="ANKYRIN REPEAT AND SOCS BOX PROTEIN 8"/>
    <property type="match status" value="1"/>
</dbReference>
<evidence type="ECO:0000256" key="2">
    <source>
        <dbReference type="ARBA" id="ARBA00023043"/>
    </source>
</evidence>
<evidence type="ECO:0000313" key="5">
    <source>
        <dbReference type="Proteomes" id="UP000318478"/>
    </source>
</evidence>
<keyword evidence="5" id="KW-1185">Reference proteome</keyword>
<keyword evidence="2 3" id="KW-0040">ANK repeat</keyword>
<dbReference type="EMBL" id="SJPO01000006">
    <property type="protein sequence ID" value="TWT75867.1"/>
    <property type="molecule type" value="Genomic_DNA"/>
</dbReference>
<dbReference type="Gene3D" id="1.25.40.20">
    <property type="entry name" value="Ankyrin repeat-containing domain"/>
    <property type="match status" value="3"/>
</dbReference>
<name>A0A5C5YM33_9BACT</name>
<dbReference type="PROSITE" id="PS50297">
    <property type="entry name" value="ANK_REP_REGION"/>
    <property type="match status" value="3"/>
</dbReference>
<dbReference type="SMART" id="SM00248">
    <property type="entry name" value="ANK"/>
    <property type="match status" value="8"/>
</dbReference>
<evidence type="ECO:0000256" key="3">
    <source>
        <dbReference type="PROSITE-ProRule" id="PRU00023"/>
    </source>
</evidence>
<dbReference type="PRINTS" id="PR01415">
    <property type="entry name" value="ANKYRIN"/>
</dbReference>
<dbReference type="InterPro" id="IPR002110">
    <property type="entry name" value="Ankyrin_rpt"/>
</dbReference>
<dbReference type="OrthoDB" id="6692170at2"/>
<gene>
    <name evidence="4" type="ORF">Pla123a_26510</name>
</gene>
<keyword evidence="1" id="KW-0677">Repeat</keyword>
<accession>A0A5C5YM33</accession>
<protein>
    <submittedName>
        <fullName evidence="4">Ankyrin repeats (3 copies)</fullName>
    </submittedName>
</protein>
<sequence>MMLHEAVEAGDPVAVRQAVEAGADVNGSFSECDECPLSVAAATGQPELVRLLLELGADPNNRRSITPPLCAAAVSGSPDTIAALIEAGAEVDTRDEDGSTPLMLAAAYGDRAAVEKLLESRANPKLEDESGKTALASAVEKNHTRLCEVLMPLSTSQERQKAQIQLEIYAQGGADERISSLILAATRGNDKEVHAIVESGVAADAINEQGKTALMRAANKNHMEIVRWLLECGADINRKDIYGNYPLLYAAMGCHPEMYDFLYPLTEKKLRKQAEKMRQNQIDIGNWPAERE</sequence>
<evidence type="ECO:0000313" key="4">
    <source>
        <dbReference type="EMBL" id="TWT75867.1"/>
    </source>
</evidence>
<organism evidence="4 5">
    <name type="scientific">Posidoniimonas polymericola</name>
    <dbReference type="NCBI Taxonomy" id="2528002"/>
    <lineage>
        <taxon>Bacteria</taxon>
        <taxon>Pseudomonadati</taxon>
        <taxon>Planctomycetota</taxon>
        <taxon>Planctomycetia</taxon>
        <taxon>Pirellulales</taxon>
        <taxon>Lacipirellulaceae</taxon>
        <taxon>Posidoniimonas</taxon>
    </lineage>
</organism>
<dbReference type="Proteomes" id="UP000318478">
    <property type="component" value="Unassembled WGS sequence"/>
</dbReference>
<dbReference type="AlphaFoldDB" id="A0A5C5YM33"/>
<dbReference type="Pfam" id="PF12796">
    <property type="entry name" value="Ank_2"/>
    <property type="match status" value="3"/>
</dbReference>
<dbReference type="PROSITE" id="PS50088">
    <property type="entry name" value="ANK_REPEAT"/>
    <property type="match status" value="4"/>
</dbReference>
<dbReference type="SUPFAM" id="SSF48403">
    <property type="entry name" value="Ankyrin repeat"/>
    <property type="match status" value="1"/>
</dbReference>
<evidence type="ECO:0000256" key="1">
    <source>
        <dbReference type="ARBA" id="ARBA00022737"/>
    </source>
</evidence>
<feature type="repeat" description="ANK" evidence="3">
    <location>
        <begin position="209"/>
        <end position="241"/>
    </location>
</feature>
<comment type="caution">
    <text evidence="4">The sequence shown here is derived from an EMBL/GenBank/DDBJ whole genome shotgun (WGS) entry which is preliminary data.</text>
</comment>
<feature type="repeat" description="ANK" evidence="3">
    <location>
        <begin position="68"/>
        <end position="96"/>
    </location>
</feature>
<feature type="repeat" description="ANK" evidence="3">
    <location>
        <begin position="97"/>
        <end position="129"/>
    </location>
</feature>
<feature type="repeat" description="ANK" evidence="3">
    <location>
        <begin position="32"/>
        <end position="64"/>
    </location>
</feature>